<feature type="domain" description="FAS1" evidence="2">
    <location>
        <begin position="178"/>
        <end position="321"/>
    </location>
</feature>
<sequence>MKTLLNLAKITAMGILFLSFTACSDDDDAMVTPEPEVTVTIADFVAGNENYTSLLAALEVADLTATLDGTANYTVFAPDNDAFAAFLEANGFASLDEVPVPALRQVLLNHVQPGVIMSSDLTTGYIESQAVGSASGENLSMYISTVDGVTINGVSNVVTPNVEVDNGVIHAVDAVIGLPDITTFALADPSFEILVAALTREEDFTFVETLMATSDPAPFTVFAPTNDAFIALLEELEVSSLDDISTEVLAATLSYHVVANANVRSTDLTDGMEVPTLANQSFTVNLGDDVTITDANGRTSTVIAADVQANNGVIHVLDTVLLPEL</sequence>
<dbReference type="Pfam" id="PF02469">
    <property type="entry name" value="Fasciclin"/>
    <property type="match status" value="2"/>
</dbReference>
<evidence type="ECO:0000313" key="4">
    <source>
        <dbReference type="Proteomes" id="UP001597100"/>
    </source>
</evidence>
<evidence type="ECO:0000256" key="1">
    <source>
        <dbReference type="SAM" id="SignalP"/>
    </source>
</evidence>
<keyword evidence="4" id="KW-1185">Reference proteome</keyword>
<dbReference type="InterPro" id="IPR050904">
    <property type="entry name" value="Adhesion/Biosynth-related"/>
</dbReference>
<protein>
    <submittedName>
        <fullName evidence="3">Fasciclin domain-containing protein</fullName>
    </submittedName>
</protein>
<dbReference type="SMART" id="SM00554">
    <property type="entry name" value="FAS1"/>
    <property type="match status" value="2"/>
</dbReference>
<feature type="chain" id="PRO_5046872700" evidence="1">
    <location>
        <begin position="25"/>
        <end position="325"/>
    </location>
</feature>
<dbReference type="PANTHER" id="PTHR10900">
    <property type="entry name" value="PERIOSTIN-RELATED"/>
    <property type="match status" value="1"/>
</dbReference>
<dbReference type="EMBL" id="JBHTJP010000032">
    <property type="protein sequence ID" value="MFD0976162.1"/>
    <property type="molecule type" value="Genomic_DNA"/>
</dbReference>
<accession>A0ABW3IDL6</accession>
<dbReference type="Proteomes" id="UP001597100">
    <property type="component" value="Unassembled WGS sequence"/>
</dbReference>
<comment type="caution">
    <text evidence="3">The sequence shown here is derived from an EMBL/GenBank/DDBJ whole genome shotgun (WGS) entry which is preliminary data.</text>
</comment>
<dbReference type="PROSITE" id="PS51257">
    <property type="entry name" value="PROKAR_LIPOPROTEIN"/>
    <property type="match status" value="1"/>
</dbReference>
<dbReference type="InterPro" id="IPR000782">
    <property type="entry name" value="FAS1_domain"/>
</dbReference>
<organism evidence="3 4">
    <name type="scientific">Salinimicrobium gaetbulicola</name>
    <dbReference type="NCBI Taxonomy" id="999702"/>
    <lineage>
        <taxon>Bacteria</taxon>
        <taxon>Pseudomonadati</taxon>
        <taxon>Bacteroidota</taxon>
        <taxon>Flavobacteriia</taxon>
        <taxon>Flavobacteriales</taxon>
        <taxon>Flavobacteriaceae</taxon>
        <taxon>Salinimicrobium</taxon>
    </lineage>
</organism>
<proteinExistence type="predicted"/>
<dbReference type="InterPro" id="IPR036378">
    <property type="entry name" value="FAS1_dom_sf"/>
</dbReference>
<evidence type="ECO:0000313" key="3">
    <source>
        <dbReference type="EMBL" id="MFD0976162.1"/>
    </source>
</evidence>
<dbReference type="SUPFAM" id="SSF82153">
    <property type="entry name" value="FAS1 domain"/>
    <property type="match status" value="2"/>
</dbReference>
<dbReference type="PANTHER" id="PTHR10900:SF77">
    <property type="entry name" value="FI19380P1"/>
    <property type="match status" value="1"/>
</dbReference>
<dbReference type="RefSeq" id="WP_380737250.1">
    <property type="nucleotide sequence ID" value="NZ_JBHTJP010000032.1"/>
</dbReference>
<evidence type="ECO:0000259" key="2">
    <source>
        <dbReference type="PROSITE" id="PS50213"/>
    </source>
</evidence>
<dbReference type="Gene3D" id="2.30.180.10">
    <property type="entry name" value="FAS1 domain"/>
    <property type="match status" value="2"/>
</dbReference>
<feature type="signal peptide" evidence="1">
    <location>
        <begin position="1"/>
        <end position="24"/>
    </location>
</feature>
<keyword evidence="1" id="KW-0732">Signal</keyword>
<dbReference type="PROSITE" id="PS50213">
    <property type="entry name" value="FAS1"/>
    <property type="match status" value="2"/>
</dbReference>
<gene>
    <name evidence="3" type="ORF">ACFQ1G_05090</name>
</gene>
<feature type="domain" description="FAS1" evidence="2">
    <location>
        <begin position="38"/>
        <end position="176"/>
    </location>
</feature>
<name>A0ABW3IDL6_9FLAO</name>
<reference evidence="4" key="1">
    <citation type="journal article" date="2019" name="Int. J. Syst. Evol. Microbiol.">
        <title>The Global Catalogue of Microorganisms (GCM) 10K type strain sequencing project: providing services to taxonomists for standard genome sequencing and annotation.</title>
        <authorList>
            <consortium name="The Broad Institute Genomics Platform"/>
            <consortium name="The Broad Institute Genome Sequencing Center for Infectious Disease"/>
            <person name="Wu L."/>
            <person name="Ma J."/>
        </authorList>
    </citation>
    <scope>NUCLEOTIDE SEQUENCE [LARGE SCALE GENOMIC DNA]</scope>
    <source>
        <strain evidence="4">CCUG 60898</strain>
    </source>
</reference>